<dbReference type="SUPFAM" id="SSF52972">
    <property type="entry name" value="ITPase-like"/>
    <property type="match status" value="1"/>
</dbReference>
<protein>
    <submittedName>
        <fullName evidence="3">Maf-like protein YhdE</fullName>
    </submittedName>
</protein>
<organism evidence="3">
    <name type="scientific">mine drainage metagenome</name>
    <dbReference type="NCBI Taxonomy" id="410659"/>
    <lineage>
        <taxon>unclassified sequences</taxon>
        <taxon>metagenomes</taxon>
        <taxon>ecological metagenomes</taxon>
    </lineage>
</organism>
<dbReference type="EMBL" id="MLJW01000848">
    <property type="protein sequence ID" value="OIQ82060.1"/>
    <property type="molecule type" value="Genomic_DNA"/>
</dbReference>
<dbReference type="InterPro" id="IPR003697">
    <property type="entry name" value="Maf-like"/>
</dbReference>
<evidence type="ECO:0000313" key="3">
    <source>
        <dbReference type="EMBL" id="OIQ82060.1"/>
    </source>
</evidence>
<dbReference type="NCBIfam" id="TIGR00172">
    <property type="entry name" value="maf"/>
    <property type="match status" value="1"/>
</dbReference>
<evidence type="ECO:0000256" key="2">
    <source>
        <dbReference type="ARBA" id="ARBA00022801"/>
    </source>
</evidence>
<dbReference type="PANTHER" id="PTHR43213">
    <property type="entry name" value="BIFUNCTIONAL DTTP/UTP PYROPHOSPHATASE/METHYLTRANSFERASE PROTEIN-RELATED"/>
    <property type="match status" value="1"/>
</dbReference>
<dbReference type="PIRSF" id="PIRSF006305">
    <property type="entry name" value="Maf"/>
    <property type="match status" value="1"/>
</dbReference>
<dbReference type="PANTHER" id="PTHR43213:SF5">
    <property type="entry name" value="BIFUNCTIONAL DTTP_UTP PYROPHOSPHATASE_METHYLTRANSFERASE PROTEIN-RELATED"/>
    <property type="match status" value="1"/>
</dbReference>
<dbReference type="AlphaFoldDB" id="A0A1J5QQ59"/>
<evidence type="ECO:0000256" key="1">
    <source>
        <dbReference type="ARBA" id="ARBA00001968"/>
    </source>
</evidence>
<reference evidence="3" key="1">
    <citation type="submission" date="2016-10" db="EMBL/GenBank/DDBJ databases">
        <title>Sequence of Gallionella enrichment culture.</title>
        <authorList>
            <person name="Poehlein A."/>
            <person name="Muehling M."/>
            <person name="Daniel R."/>
        </authorList>
    </citation>
    <scope>NUCLEOTIDE SEQUENCE</scope>
</reference>
<comment type="cofactor">
    <cofactor evidence="1">
        <name>a divalent metal cation</name>
        <dbReference type="ChEBI" id="CHEBI:60240"/>
    </cofactor>
</comment>
<sequence>MTQAHIYLASRSPRRGELLGQIGVTFEVLPSDVDEAVLADEAPEHYVMRLARAKAIVCVQHLAAHGMPSRPVLAADTTVCIDGLILGKPENDADAVAMLRRMSDRWHVVHTAIALATRERIEVALSSTQVEMAPLTEAEIAAYVASGEPRDKAGSYGIQGLAGTFVRRIEGSYSGVMGLPIYETAQLLNKFGVCVL</sequence>
<dbReference type="InterPro" id="IPR029001">
    <property type="entry name" value="ITPase-like_fam"/>
</dbReference>
<dbReference type="Pfam" id="PF02545">
    <property type="entry name" value="Maf"/>
    <property type="match status" value="1"/>
</dbReference>
<dbReference type="Gene3D" id="3.90.950.10">
    <property type="match status" value="1"/>
</dbReference>
<dbReference type="GO" id="GO:0047429">
    <property type="term" value="F:nucleoside triphosphate diphosphatase activity"/>
    <property type="evidence" value="ECO:0007669"/>
    <property type="project" value="InterPro"/>
</dbReference>
<comment type="caution">
    <text evidence="3">The sequence shown here is derived from an EMBL/GenBank/DDBJ whole genome shotgun (WGS) entry which is preliminary data.</text>
</comment>
<proteinExistence type="inferred from homology"/>
<dbReference type="HAMAP" id="MF_00528">
    <property type="entry name" value="Maf"/>
    <property type="match status" value="1"/>
</dbReference>
<gene>
    <name evidence="3" type="primary">yhdE_9</name>
    <name evidence="3" type="ORF">GALL_361610</name>
</gene>
<dbReference type="CDD" id="cd00555">
    <property type="entry name" value="Maf"/>
    <property type="match status" value="1"/>
</dbReference>
<accession>A0A1J5QQ59</accession>
<name>A0A1J5QQ59_9ZZZZ</name>
<keyword evidence="2" id="KW-0378">Hydrolase</keyword>